<dbReference type="NCBIfam" id="TIGR00813">
    <property type="entry name" value="sss"/>
    <property type="match status" value="1"/>
</dbReference>
<evidence type="ECO:0000256" key="9">
    <source>
        <dbReference type="ARBA" id="ARBA00023065"/>
    </source>
</evidence>
<evidence type="ECO:0000256" key="7">
    <source>
        <dbReference type="ARBA" id="ARBA00022989"/>
    </source>
</evidence>
<feature type="transmembrane region" description="Helical" evidence="13">
    <location>
        <begin position="157"/>
        <end position="183"/>
    </location>
</feature>
<evidence type="ECO:0000256" key="8">
    <source>
        <dbReference type="ARBA" id="ARBA00023053"/>
    </source>
</evidence>
<feature type="transmembrane region" description="Helical" evidence="13">
    <location>
        <begin position="54"/>
        <end position="73"/>
    </location>
</feature>
<dbReference type="GO" id="GO:0005886">
    <property type="term" value="C:plasma membrane"/>
    <property type="evidence" value="ECO:0007669"/>
    <property type="project" value="UniProtKB-SubCell"/>
</dbReference>
<feature type="transmembrane region" description="Helical" evidence="13">
    <location>
        <begin position="252"/>
        <end position="276"/>
    </location>
</feature>
<keyword evidence="6" id="KW-0769">Symport</keyword>
<dbReference type="InterPro" id="IPR038377">
    <property type="entry name" value="Na/Glc_symporter_sf"/>
</dbReference>
<proteinExistence type="inferred from homology"/>
<keyword evidence="7 13" id="KW-1133">Transmembrane helix</keyword>
<gene>
    <name evidence="15" type="ORF">DSO09_06090</name>
    <name evidence="14" type="ORF">EF809_04805</name>
</gene>
<dbReference type="EMBL" id="QNVI01000063">
    <property type="protein sequence ID" value="TDA37828.1"/>
    <property type="molecule type" value="Genomic_DNA"/>
</dbReference>
<feature type="transmembrane region" description="Helical" evidence="13">
    <location>
        <begin position="297"/>
        <end position="321"/>
    </location>
</feature>
<reference evidence="14 16" key="2">
    <citation type="journal article" date="2019" name="Nat. Microbiol.">
        <title>Wide diversity of methane and short-chain alkane metabolisms in uncultured archaea.</title>
        <authorList>
            <person name="Borrel G."/>
            <person name="Adam P.S."/>
            <person name="McKay L.J."/>
            <person name="Chen L.X."/>
            <person name="Sierra-Garcia I.N."/>
            <person name="Sieber C.M."/>
            <person name="Letourneur Q."/>
            <person name="Ghozlane A."/>
            <person name="Andersen G.L."/>
            <person name="Li W.J."/>
            <person name="Hallam S.J."/>
            <person name="Muyzer G."/>
            <person name="de Oliveira V.M."/>
            <person name="Inskeep W.P."/>
            <person name="Banfield J.F."/>
            <person name="Gribaldo S."/>
        </authorList>
    </citation>
    <scope>NUCLEOTIDE SEQUENCE [LARGE SCALE GENOMIC DNA]</scope>
    <source>
        <strain evidence="14">Verst-YHS</strain>
    </source>
</reference>
<evidence type="ECO:0000256" key="5">
    <source>
        <dbReference type="ARBA" id="ARBA00022692"/>
    </source>
</evidence>
<dbReference type="InterPro" id="IPR001734">
    <property type="entry name" value="Na/solute_symporter"/>
</dbReference>
<evidence type="ECO:0000313" key="16">
    <source>
        <dbReference type="Proteomes" id="UP000316080"/>
    </source>
</evidence>
<dbReference type="GO" id="GO:0006814">
    <property type="term" value="P:sodium ion transport"/>
    <property type="evidence" value="ECO:0007669"/>
    <property type="project" value="UniProtKB-KW"/>
</dbReference>
<evidence type="ECO:0000256" key="2">
    <source>
        <dbReference type="ARBA" id="ARBA00006434"/>
    </source>
</evidence>
<evidence type="ECO:0000256" key="11">
    <source>
        <dbReference type="ARBA" id="ARBA00023201"/>
    </source>
</evidence>
<evidence type="ECO:0000256" key="6">
    <source>
        <dbReference type="ARBA" id="ARBA00022847"/>
    </source>
</evidence>
<feature type="transmembrane region" description="Helical" evidence="13">
    <location>
        <begin position="12"/>
        <end position="33"/>
    </location>
</feature>
<feature type="transmembrane region" description="Helical" evidence="13">
    <location>
        <begin position="356"/>
        <end position="376"/>
    </location>
</feature>
<feature type="transmembrane region" description="Helical" evidence="13">
    <location>
        <begin position="455"/>
        <end position="474"/>
    </location>
</feature>
<dbReference type="Proteomes" id="UP000317265">
    <property type="component" value="Unassembled WGS sequence"/>
</dbReference>
<dbReference type="Proteomes" id="UP000316080">
    <property type="component" value="Unassembled WGS sequence"/>
</dbReference>
<dbReference type="Pfam" id="PF00474">
    <property type="entry name" value="SSF"/>
    <property type="match status" value="1"/>
</dbReference>
<protein>
    <recommendedName>
        <fullName evidence="18">Sodium/proline symporter</fullName>
    </recommendedName>
</protein>
<dbReference type="PANTHER" id="PTHR48086">
    <property type="entry name" value="SODIUM/PROLINE SYMPORTER-RELATED"/>
    <property type="match status" value="1"/>
</dbReference>
<dbReference type="PROSITE" id="PS50283">
    <property type="entry name" value="NA_SOLUT_SYMP_3"/>
    <property type="match status" value="1"/>
</dbReference>
<evidence type="ECO:0000256" key="10">
    <source>
        <dbReference type="ARBA" id="ARBA00023136"/>
    </source>
</evidence>
<keyword evidence="8" id="KW-0915">Sodium</keyword>
<comment type="similarity">
    <text evidence="2 12">Belongs to the sodium:solute symporter (SSF) (TC 2.A.21) family.</text>
</comment>
<organism evidence="14 16">
    <name type="scientific">Thermoproteota archaeon</name>
    <dbReference type="NCBI Taxonomy" id="2056631"/>
    <lineage>
        <taxon>Archaea</taxon>
        <taxon>Thermoproteota</taxon>
    </lineage>
</organism>
<reference evidence="15 17" key="1">
    <citation type="journal article" date="2019" name="Nat. Microbiol.">
        <title>Expanding anaerobic alkane metabolism in the domain of Archaea.</title>
        <authorList>
            <person name="Wang Y."/>
            <person name="Wegener G."/>
            <person name="Hou J."/>
            <person name="Wang F."/>
            <person name="Xiao X."/>
        </authorList>
    </citation>
    <scope>NUCLEOTIDE SEQUENCE [LARGE SCALE GENOMIC DNA]</scope>
    <source>
        <strain evidence="15">WYZ-LMO11</strain>
    </source>
</reference>
<evidence type="ECO:0000256" key="4">
    <source>
        <dbReference type="ARBA" id="ARBA00022475"/>
    </source>
</evidence>
<name>A0A520KEQ0_9CREN</name>
<evidence type="ECO:0000256" key="13">
    <source>
        <dbReference type="SAM" id="Phobius"/>
    </source>
</evidence>
<keyword evidence="11" id="KW-0739">Sodium transport</keyword>
<evidence type="ECO:0000313" key="14">
    <source>
        <dbReference type="EMBL" id="RZN55677.1"/>
    </source>
</evidence>
<dbReference type="EMBL" id="RXIH01000038">
    <property type="protein sequence ID" value="RZN55677.1"/>
    <property type="molecule type" value="Genomic_DNA"/>
</dbReference>
<dbReference type="InterPro" id="IPR050277">
    <property type="entry name" value="Sodium:Solute_Symporter"/>
</dbReference>
<dbReference type="AlphaFoldDB" id="A0A520KEQ0"/>
<evidence type="ECO:0000313" key="15">
    <source>
        <dbReference type="EMBL" id="TDA37828.1"/>
    </source>
</evidence>
<evidence type="ECO:0000256" key="3">
    <source>
        <dbReference type="ARBA" id="ARBA00022448"/>
    </source>
</evidence>
<evidence type="ECO:0000313" key="17">
    <source>
        <dbReference type="Proteomes" id="UP000317265"/>
    </source>
</evidence>
<dbReference type="PANTHER" id="PTHR48086:SF3">
    <property type="entry name" value="SODIUM_PROLINE SYMPORTER"/>
    <property type="match status" value="1"/>
</dbReference>
<feature type="transmembrane region" description="Helical" evidence="13">
    <location>
        <begin position="132"/>
        <end position="151"/>
    </location>
</feature>
<feature type="transmembrane region" description="Helical" evidence="13">
    <location>
        <begin position="486"/>
        <end position="507"/>
    </location>
</feature>
<evidence type="ECO:0008006" key="18">
    <source>
        <dbReference type="Google" id="ProtNLM"/>
    </source>
</evidence>
<evidence type="ECO:0000256" key="12">
    <source>
        <dbReference type="RuleBase" id="RU362091"/>
    </source>
</evidence>
<evidence type="ECO:0000256" key="1">
    <source>
        <dbReference type="ARBA" id="ARBA00004651"/>
    </source>
</evidence>
<keyword evidence="10 13" id="KW-0472">Membrane</keyword>
<feature type="transmembrane region" description="Helical" evidence="13">
    <location>
        <begin position="426"/>
        <end position="448"/>
    </location>
</feature>
<feature type="transmembrane region" description="Helical" evidence="13">
    <location>
        <begin position="85"/>
        <end position="104"/>
    </location>
</feature>
<comment type="caution">
    <text evidence="14">The sequence shown here is derived from an EMBL/GenBank/DDBJ whole genome shotgun (WGS) entry which is preliminary data.</text>
</comment>
<feature type="transmembrane region" description="Helical" evidence="13">
    <location>
        <begin position="397"/>
        <end position="420"/>
    </location>
</feature>
<dbReference type="Gene3D" id="1.20.1730.10">
    <property type="entry name" value="Sodium/glucose cotransporter"/>
    <property type="match status" value="1"/>
</dbReference>
<accession>A0A520KEQ0</accession>
<keyword evidence="4" id="KW-1003">Cell membrane</keyword>
<dbReference type="GO" id="GO:0015293">
    <property type="term" value="F:symporter activity"/>
    <property type="evidence" value="ECO:0007669"/>
    <property type="project" value="UniProtKB-KW"/>
</dbReference>
<keyword evidence="9" id="KW-0406">Ion transport</keyword>
<comment type="subcellular location">
    <subcellularLocation>
        <location evidence="1">Cell membrane</location>
        <topology evidence="1">Multi-pass membrane protein</topology>
    </subcellularLocation>
</comment>
<keyword evidence="5 13" id="KW-0812">Transmembrane</keyword>
<keyword evidence="3" id="KW-0813">Transport</keyword>
<sequence length="517" mass="55707">MVSINTLKAKMVNSMIDTIIIIAIIAIVVVVGIKGYKIKETLDGFFLAEKGLGPWVLAFSIMATYFSAASFLGGGGATYLYNLGFGSWLTAWHIIGVVLMWILVGERLFKFARNTGIISISEFIEKRYESKGARIISAIVIIFLFTLYLTSVYKGGAIILATILNTSFEIGLLLLAIPVLIYITIGGLRAAAITNLILGFLMIFAAFLTFGLIMYAIGGPINGLNTLSQMKIANSIPGSLWLKFDGMGPPPAMSVGTVPLLIMSITFSISVPQIALPNLLMQFYAAKNEKVIIKGRIIGPILVALYAAPMFSLGAFCHLILDDKIGSTGVMTLLKDSDWVIPKTIEMIAPSGIKGIILAAPIAASMSTLSVTLLVLSAALTNDIIKPIKPNINEKKLILIARIASIIFAIISLLLTLIRTGIIVEIVGAAFGTIFACFFGPITIGLYWKKATKEGTIASMISGLIIGLLWFLFIYKSTSVPPTIAWIYPVVPALAISIPIFFIVSIATRKKVLEVKK</sequence>
<feature type="transmembrane region" description="Helical" evidence="13">
    <location>
        <begin position="195"/>
        <end position="217"/>
    </location>
</feature>